<keyword evidence="4" id="KW-0411">Iron-sulfur</keyword>
<keyword evidence="7" id="KW-1185">Reference proteome</keyword>
<keyword evidence="2" id="KW-0479">Metal-binding</keyword>
<dbReference type="InterPro" id="IPR050572">
    <property type="entry name" value="Fe-S_Ferredoxin"/>
</dbReference>
<dbReference type="PROSITE" id="PS51379">
    <property type="entry name" value="4FE4S_FER_2"/>
    <property type="match status" value="1"/>
</dbReference>
<organism evidence="6 7">
    <name type="scientific">Methanocaldococcus vulcanius (strain ATCC 700851 / DSM 12094 / M7)</name>
    <name type="common">Methanococcus vulcanius</name>
    <dbReference type="NCBI Taxonomy" id="579137"/>
    <lineage>
        <taxon>Archaea</taxon>
        <taxon>Methanobacteriati</taxon>
        <taxon>Methanobacteriota</taxon>
        <taxon>Methanomada group</taxon>
        <taxon>Methanococci</taxon>
        <taxon>Methanococcales</taxon>
        <taxon>Methanocaldococcaceae</taxon>
        <taxon>Methanocaldococcus</taxon>
    </lineage>
</organism>
<dbReference type="SUPFAM" id="SSF54862">
    <property type="entry name" value="4Fe-4S ferredoxins"/>
    <property type="match status" value="1"/>
</dbReference>
<dbReference type="GO" id="GO:0051539">
    <property type="term" value="F:4 iron, 4 sulfur cluster binding"/>
    <property type="evidence" value="ECO:0007669"/>
    <property type="project" value="UniProtKB-KW"/>
</dbReference>
<protein>
    <submittedName>
        <fullName evidence="6">4Fe-4S ferredoxin iron-sulfur binding domain protein</fullName>
    </submittedName>
</protein>
<gene>
    <name evidence="6" type="ordered locus">Metvu_0702</name>
</gene>
<dbReference type="GO" id="GO:0016491">
    <property type="term" value="F:oxidoreductase activity"/>
    <property type="evidence" value="ECO:0007669"/>
    <property type="project" value="UniProtKB-ARBA"/>
</dbReference>
<dbReference type="Pfam" id="PF12837">
    <property type="entry name" value="Fer4_6"/>
    <property type="match status" value="1"/>
</dbReference>
<evidence type="ECO:0000259" key="5">
    <source>
        <dbReference type="PROSITE" id="PS51379"/>
    </source>
</evidence>
<evidence type="ECO:0000256" key="2">
    <source>
        <dbReference type="ARBA" id="ARBA00022723"/>
    </source>
</evidence>
<evidence type="ECO:0000313" key="6">
    <source>
        <dbReference type="EMBL" id="ACX72560.1"/>
    </source>
</evidence>
<dbReference type="eggNOG" id="arCOG02461">
    <property type="taxonomic scope" value="Archaea"/>
</dbReference>
<dbReference type="OrthoDB" id="23833at2157"/>
<dbReference type="STRING" id="579137.Metvu_0702"/>
<proteinExistence type="predicted"/>
<reference evidence="6" key="1">
    <citation type="submission" date="2009-10" db="EMBL/GenBank/DDBJ databases">
        <title>Complete sequence of chromosome of Methanocaldococcus vulcanius M7.</title>
        <authorList>
            <consortium name="US DOE Joint Genome Institute"/>
            <person name="Lucas S."/>
            <person name="Copeland A."/>
            <person name="Lapidus A."/>
            <person name="Glavina del Rio T."/>
            <person name="Dalin E."/>
            <person name="Tice H."/>
            <person name="Bruce D."/>
            <person name="Goodwin L."/>
            <person name="Pitluck S."/>
            <person name="Lcollab F.I."/>
            <person name="Brettin T."/>
            <person name="Detter J.C."/>
            <person name="Han C."/>
            <person name="Tapia R."/>
            <person name="Kuske C.R."/>
            <person name="Schmutz J."/>
            <person name="Larimer F."/>
            <person name="Land M."/>
            <person name="Hauser L."/>
            <person name="Kyrpides N."/>
            <person name="Ovchinikova G."/>
            <person name="Sieprawska-Lupa M."/>
            <person name="Whitman W.B."/>
            <person name="Woyke T."/>
        </authorList>
    </citation>
    <scope>NUCLEOTIDE SEQUENCE [LARGE SCALE GENOMIC DNA]</scope>
    <source>
        <strain evidence="6">M7</strain>
    </source>
</reference>
<keyword evidence="3" id="KW-0408">Iron</keyword>
<dbReference type="InterPro" id="IPR017896">
    <property type="entry name" value="4Fe4S_Fe-S-bd"/>
</dbReference>
<sequence length="147" mass="17513">MSLEKKIELLKKIREFLILNLEIKKLMKELDVDEEVYNAYDKVVDILRSPNIKLYRMYYDAVKEMFYEEYGKKRKEIEWYPTIDYKKCKNCGKCINFCPRGVYDIENDKVVVKYPFSCIINCNACATMCCENNAIIFPNKKIPVKES</sequence>
<dbReference type="Proteomes" id="UP000002063">
    <property type="component" value="Chromosome"/>
</dbReference>
<dbReference type="EMBL" id="CP001787">
    <property type="protein sequence ID" value="ACX72560.1"/>
    <property type="molecule type" value="Genomic_DNA"/>
</dbReference>
<dbReference type="PANTHER" id="PTHR43687:SF2">
    <property type="entry name" value="FERREDOXIN 3"/>
    <property type="match status" value="1"/>
</dbReference>
<evidence type="ECO:0000256" key="4">
    <source>
        <dbReference type="ARBA" id="ARBA00023014"/>
    </source>
</evidence>
<dbReference type="GO" id="GO:0046872">
    <property type="term" value="F:metal ion binding"/>
    <property type="evidence" value="ECO:0007669"/>
    <property type="project" value="UniProtKB-KW"/>
</dbReference>
<dbReference type="InterPro" id="IPR017900">
    <property type="entry name" value="4Fe4S_Fe_S_CS"/>
</dbReference>
<name>C9RG58_METVM</name>
<dbReference type="KEGG" id="mvu:Metvu_0702"/>
<evidence type="ECO:0000256" key="3">
    <source>
        <dbReference type="ARBA" id="ARBA00023004"/>
    </source>
</evidence>
<keyword evidence="1" id="KW-0004">4Fe-4S</keyword>
<evidence type="ECO:0000256" key="1">
    <source>
        <dbReference type="ARBA" id="ARBA00022485"/>
    </source>
</evidence>
<dbReference type="AlphaFoldDB" id="C9RG58"/>
<dbReference type="PANTHER" id="PTHR43687">
    <property type="entry name" value="ADENYLYLSULFATE REDUCTASE, BETA SUBUNIT"/>
    <property type="match status" value="1"/>
</dbReference>
<evidence type="ECO:0000313" key="7">
    <source>
        <dbReference type="Proteomes" id="UP000002063"/>
    </source>
</evidence>
<dbReference type="PROSITE" id="PS00198">
    <property type="entry name" value="4FE4S_FER_1"/>
    <property type="match status" value="1"/>
</dbReference>
<dbReference type="HOGENOM" id="CLU_1745537_0_0_2"/>
<feature type="domain" description="4Fe-4S ferredoxin-type" evidence="5">
    <location>
        <begin position="79"/>
        <end position="108"/>
    </location>
</feature>
<dbReference type="GeneID" id="8513039"/>
<accession>C9RG58</accession>
<dbReference type="RefSeq" id="WP_015732780.1">
    <property type="nucleotide sequence ID" value="NC_013407.1"/>
</dbReference>
<dbReference type="Gene3D" id="3.30.70.20">
    <property type="match status" value="1"/>
</dbReference>